<proteinExistence type="predicted"/>
<name>A0A8H4PT20_9HYPO</name>
<accession>A0A8H4PT20</accession>
<keyword evidence="2" id="KW-1185">Reference proteome</keyword>
<dbReference type="Proteomes" id="UP000557566">
    <property type="component" value="Unassembled WGS sequence"/>
</dbReference>
<sequence>MGLLVVRHPLVRLRHEPDMSSPTRCRPAQISRHSMSRLSDCLCLCLDVESRAPRLDVAIRCSCHRWQPAPRSSEYCREPCTSGSPRARLQTAILRSNAVEEILDESGKGPGILLWKSMGGIRIKMPLRIGMAQLLPHDDAVLCRQQQVVTP</sequence>
<reference evidence="1 2" key="1">
    <citation type="journal article" date="2020" name="Genome Biol. Evol.">
        <title>A new high-quality draft genome assembly of the Chinese cordyceps Ophiocordyceps sinensis.</title>
        <authorList>
            <person name="Shu R."/>
            <person name="Zhang J."/>
            <person name="Meng Q."/>
            <person name="Zhang H."/>
            <person name="Zhou G."/>
            <person name="Li M."/>
            <person name="Wu P."/>
            <person name="Zhao Y."/>
            <person name="Chen C."/>
            <person name="Qin Q."/>
        </authorList>
    </citation>
    <scope>NUCLEOTIDE SEQUENCE [LARGE SCALE GENOMIC DNA]</scope>
    <source>
        <strain evidence="1 2">IOZ07</strain>
    </source>
</reference>
<gene>
    <name evidence="1" type="ORF">G6O67_001911</name>
</gene>
<evidence type="ECO:0000313" key="1">
    <source>
        <dbReference type="EMBL" id="KAF4509980.1"/>
    </source>
</evidence>
<comment type="caution">
    <text evidence="1">The sequence shown here is derived from an EMBL/GenBank/DDBJ whole genome shotgun (WGS) entry which is preliminary data.</text>
</comment>
<protein>
    <submittedName>
        <fullName evidence="1">Uncharacterized protein</fullName>
    </submittedName>
</protein>
<evidence type="ECO:0000313" key="2">
    <source>
        <dbReference type="Proteomes" id="UP000557566"/>
    </source>
</evidence>
<dbReference type="EMBL" id="JAAVMX010000003">
    <property type="protein sequence ID" value="KAF4509980.1"/>
    <property type="molecule type" value="Genomic_DNA"/>
</dbReference>
<organism evidence="1 2">
    <name type="scientific">Ophiocordyceps sinensis</name>
    <dbReference type="NCBI Taxonomy" id="72228"/>
    <lineage>
        <taxon>Eukaryota</taxon>
        <taxon>Fungi</taxon>
        <taxon>Dikarya</taxon>
        <taxon>Ascomycota</taxon>
        <taxon>Pezizomycotina</taxon>
        <taxon>Sordariomycetes</taxon>
        <taxon>Hypocreomycetidae</taxon>
        <taxon>Hypocreales</taxon>
        <taxon>Ophiocordycipitaceae</taxon>
        <taxon>Ophiocordyceps</taxon>
    </lineage>
</organism>
<dbReference type="AlphaFoldDB" id="A0A8H4PT20"/>